<name>A0A3D9N3R8_9FLAO</name>
<dbReference type="AlphaFoldDB" id="A0A3D9N3R8"/>
<dbReference type="EMBL" id="QREI01000002">
    <property type="protein sequence ID" value="REE25720.1"/>
    <property type="molecule type" value="Genomic_DNA"/>
</dbReference>
<evidence type="ECO:0000313" key="4">
    <source>
        <dbReference type="EMBL" id="REE25720.1"/>
    </source>
</evidence>
<organism evidence="4 5">
    <name type="scientific">Winogradskyella pacifica</name>
    <dbReference type="NCBI Taxonomy" id="664642"/>
    <lineage>
        <taxon>Bacteria</taxon>
        <taxon>Pseudomonadati</taxon>
        <taxon>Bacteroidota</taxon>
        <taxon>Flavobacteriia</taxon>
        <taxon>Flavobacteriales</taxon>
        <taxon>Flavobacteriaceae</taxon>
        <taxon>Winogradskyella</taxon>
    </lineage>
</organism>
<comment type="similarity">
    <text evidence="1">Belongs to the argonaute family. Long pAgo subfamily.</text>
</comment>
<protein>
    <recommendedName>
        <fullName evidence="2">Protein argonaute</fullName>
    </recommendedName>
</protein>
<feature type="domain" description="Piwi" evidence="3">
    <location>
        <begin position="366"/>
        <end position="646"/>
    </location>
</feature>
<evidence type="ECO:0000313" key="5">
    <source>
        <dbReference type="Proteomes" id="UP000256919"/>
    </source>
</evidence>
<proteinExistence type="inferred from homology"/>
<evidence type="ECO:0000256" key="2">
    <source>
        <dbReference type="ARBA" id="ARBA00035032"/>
    </source>
</evidence>
<dbReference type="Gene3D" id="3.30.420.10">
    <property type="entry name" value="Ribonuclease H-like superfamily/Ribonuclease H"/>
    <property type="match status" value="1"/>
</dbReference>
<dbReference type="InterPro" id="IPR036397">
    <property type="entry name" value="RNaseH_sf"/>
</dbReference>
<dbReference type="OrthoDB" id="580851at2"/>
<dbReference type="GO" id="GO:0003676">
    <property type="term" value="F:nucleic acid binding"/>
    <property type="evidence" value="ECO:0007669"/>
    <property type="project" value="InterPro"/>
</dbReference>
<gene>
    <name evidence="4" type="ORF">DFQ09_102311</name>
</gene>
<dbReference type="SMART" id="SM00950">
    <property type="entry name" value="Piwi"/>
    <property type="match status" value="1"/>
</dbReference>
<evidence type="ECO:0000259" key="3">
    <source>
        <dbReference type="PROSITE" id="PS50822"/>
    </source>
</evidence>
<reference evidence="4 5" key="1">
    <citation type="submission" date="2018-07" db="EMBL/GenBank/DDBJ databases">
        <title>Genomic Encyclopedia of Type Strains, Phase III (KMG-III): the genomes of soil and plant-associated and newly described type strains.</title>
        <authorList>
            <person name="Whitman W."/>
        </authorList>
    </citation>
    <scope>NUCLEOTIDE SEQUENCE [LARGE SCALE GENOMIC DNA]</scope>
    <source>
        <strain evidence="4 5">CECT 7948</strain>
    </source>
</reference>
<comment type="caution">
    <text evidence="4">The sequence shown here is derived from an EMBL/GenBank/DDBJ whole genome shotgun (WGS) entry which is preliminary data.</text>
</comment>
<dbReference type="Gene3D" id="3.40.50.2300">
    <property type="match status" value="1"/>
</dbReference>
<dbReference type="InterPro" id="IPR003165">
    <property type="entry name" value="Piwi"/>
</dbReference>
<dbReference type="Proteomes" id="UP000256919">
    <property type="component" value="Unassembled WGS sequence"/>
</dbReference>
<accession>A0A3D9N3R8</accession>
<dbReference type="InterPro" id="IPR012337">
    <property type="entry name" value="RNaseH-like_sf"/>
</dbReference>
<dbReference type="SUPFAM" id="SSF53098">
    <property type="entry name" value="Ribonuclease H-like"/>
    <property type="match status" value="1"/>
</dbReference>
<keyword evidence="5" id="KW-1185">Reference proteome</keyword>
<dbReference type="PROSITE" id="PS50822">
    <property type="entry name" value="PIWI"/>
    <property type="match status" value="1"/>
</dbReference>
<dbReference type="RefSeq" id="WP_115808700.1">
    <property type="nucleotide sequence ID" value="NZ_QREI01000002.1"/>
</dbReference>
<evidence type="ECO:0000256" key="1">
    <source>
        <dbReference type="ARBA" id="ARBA00035012"/>
    </source>
</evidence>
<sequence>MSGLFLNFYQVEINFKEISTKALNYSDYQSKEDFINLRDSNRNCTFYRENDKILVWSAEELISEFEQLPDYKINLDDNPKVLSRIIENGIVDLLKETGSYRIFKNKYSNTWEIISSKDVLKNSIKGLEINRVVHFSPYFCYKEEKLLLGFTLSSSLKNRFTWTKQEFEKNGIDTTGLKGKEDIIFANRQSIKRFLESTGTTENYESAKIRENQNSTSFQIINKFYNWLEKSKSKIVLPFELNILSISKRYLPFENDIIKSEIIHKPQRYFYSNRKNTQGLRLYDQMVKTYMPYSLEQYQNKKIKLGIICPSEYQGETEVFAKKIESKLKEVFHFNNLSSYFLKTADSDLKSYEHAIYDKELLECDLVYVIVNQLQEKLPNNLSPYYKCKAKLIGNGIPTQDVQIETIRQNLVAFTMTNIALNSYAKLGGTAWTIEKEDKLKDELVIGIGSTISKDGQFVLGIAQIFHNDGRYMTGNCSPLSSFDNYAENLENHLYETLKPLVEEMKNSGTFRLIFHLFKSASERYEIKAINNLKERLSDYNFEFALVHLAYGHNFRLYNNDGRNDIMAGSYIQLSKHSAILHFVKNSDLPLKIDIDKRSTFTSMFYIAKQVYWFSHLSHRSYMPSKRTVTIMYPSLMAKMTEELKKVDNWDYDRLKFVEDKLWFI</sequence>